<comment type="caution">
    <text evidence="1">The sequence shown here is derived from an EMBL/GenBank/DDBJ whole genome shotgun (WGS) entry which is preliminary data.</text>
</comment>
<gene>
    <name evidence="1" type="ORF">CHCC15381_0092</name>
</gene>
<reference evidence="1 2" key="1">
    <citation type="submission" date="2019-06" db="EMBL/GenBank/DDBJ databases">
        <title>Genome sequence analysis of &gt;100 Bacillus licheniformis strains suggests intrinsic resistance to this species.</title>
        <authorList>
            <person name="Wels M."/>
            <person name="Siezen R.J."/>
            <person name="Johansen E."/>
            <person name="Stuer-Lauridsen B."/>
            <person name="Bjerre K."/>
            <person name="Nielsen B.K.K."/>
        </authorList>
    </citation>
    <scope>NUCLEOTIDE SEQUENCE [LARGE SCALE GENOMIC DNA]</scope>
    <source>
        <strain evidence="1 2">BAC-15381</strain>
    </source>
</reference>
<protein>
    <recommendedName>
        <fullName evidence="3">YfhE family protein</fullName>
    </recommendedName>
</protein>
<proteinExistence type="predicted"/>
<dbReference type="Proteomes" id="UP000429980">
    <property type="component" value="Unassembled WGS sequence"/>
</dbReference>
<evidence type="ECO:0008006" key="3">
    <source>
        <dbReference type="Google" id="ProtNLM"/>
    </source>
</evidence>
<keyword evidence="2" id="KW-1185">Reference proteome</keyword>
<dbReference type="EMBL" id="NILF01000067">
    <property type="protein sequence ID" value="TWL33585.1"/>
    <property type="molecule type" value="Genomic_DNA"/>
</dbReference>
<organism evidence="1 2">
    <name type="scientific">Bacillus paralicheniformis</name>
    <dbReference type="NCBI Taxonomy" id="1648923"/>
    <lineage>
        <taxon>Bacteria</taxon>
        <taxon>Bacillati</taxon>
        <taxon>Bacillota</taxon>
        <taxon>Bacilli</taxon>
        <taxon>Bacillales</taxon>
        <taxon>Bacillaceae</taxon>
        <taxon>Bacillus</taxon>
    </lineage>
</organism>
<sequence>MSFTGRRKKKDAEKAGSFSGFRYFFSKNKKSLYAAGYKH</sequence>
<name>A0ABY3FQQ1_9BACI</name>
<evidence type="ECO:0000313" key="2">
    <source>
        <dbReference type="Proteomes" id="UP000429980"/>
    </source>
</evidence>
<accession>A0ABY3FQQ1</accession>
<evidence type="ECO:0000313" key="1">
    <source>
        <dbReference type="EMBL" id="TWL33585.1"/>
    </source>
</evidence>